<dbReference type="CDD" id="cd07990">
    <property type="entry name" value="LPLAT_LCLAT1-like"/>
    <property type="match status" value="1"/>
</dbReference>
<protein>
    <recommendedName>
        <fullName evidence="1">Phospholipid/glycerol acyltransferase domain-containing protein</fullName>
    </recommendedName>
</protein>
<organism evidence="2 3">
    <name type="scientific">Hibiscus sabdariffa</name>
    <name type="common">roselle</name>
    <dbReference type="NCBI Taxonomy" id="183260"/>
    <lineage>
        <taxon>Eukaryota</taxon>
        <taxon>Viridiplantae</taxon>
        <taxon>Streptophyta</taxon>
        <taxon>Embryophyta</taxon>
        <taxon>Tracheophyta</taxon>
        <taxon>Spermatophyta</taxon>
        <taxon>Magnoliopsida</taxon>
        <taxon>eudicotyledons</taxon>
        <taxon>Gunneridae</taxon>
        <taxon>Pentapetalae</taxon>
        <taxon>rosids</taxon>
        <taxon>malvids</taxon>
        <taxon>Malvales</taxon>
        <taxon>Malvaceae</taxon>
        <taxon>Malvoideae</taxon>
        <taxon>Hibiscus</taxon>
    </lineage>
</organism>
<dbReference type="EMBL" id="JBBPBN010000022">
    <property type="protein sequence ID" value="KAK9011911.1"/>
    <property type="molecule type" value="Genomic_DNA"/>
</dbReference>
<sequence>MREFTEEVAKELLKGFKVIMDDAINQFLDDFRKDLKDIRERDMKSYGIEASARILLKNYSTRNLLELSQDKGLLEDDSTMGLLQHPRDMVMKTKVTDNSMELQEKKIQNGYFMSMGDQFNDVSKYTYRKINRVLAELWLQLVWLVDWCERVTIKVFVVRESFNLMGKVHALVIGNHRSDVDWLVGWVLAQRSGCIGSTLAVRKKSSKFLLDICWSMWFAKHLFLERSWDMDEINQEIHTIPTKPVQGFQFGLAFFPLPL</sequence>
<evidence type="ECO:0000259" key="1">
    <source>
        <dbReference type="Pfam" id="PF01553"/>
    </source>
</evidence>
<accession>A0ABR2RG42</accession>
<proteinExistence type="predicted"/>
<evidence type="ECO:0000313" key="2">
    <source>
        <dbReference type="EMBL" id="KAK9011911.1"/>
    </source>
</evidence>
<keyword evidence="3" id="KW-1185">Reference proteome</keyword>
<reference evidence="2 3" key="1">
    <citation type="journal article" date="2024" name="G3 (Bethesda)">
        <title>Genome assembly of Hibiscus sabdariffa L. provides insights into metabolisms of medicinal natural products.</title>
        <authorList>
            <person name="Kim T."/>
        </authorList>
    </citation>
    <scope>NUCLEOTIDE SEQUENCE [LARGE SCALE GENOMIC DNA]</scope>
    <source>
        <strain evidence="2">TK-2024</strain>
        <tissue evidence="2">Old leaves</tissue>
    </source>
</reference>
<dbReference type="Proteomes" id="UP001396334">
    <property type="component" value="Unassembled WGS sequence"/>
</dbReference>
<dbReference type="InterPro" id="IPR002123">
    <property type="entry name" value="Plipid/glycerol_acylTrfase"/>
</dbReference>
<gene>
    <name evidence="2" type="ORF">V6N11_039986</name>
</gene>
<dbReference type="PANTHER" id="PTHR10983:SF24">
    <property type="entry name" value="1-ACYLGLYCEROL-3-PHOSPHATE O-ACYLTRANSFERASE 3, ISOFORM E-RELATED"/>
    <property type="match status" value="1"/>
</dbReference>
<feature type="domain" description="Phospholipid/glycerol acyltransferase" evidence="1">
    <location>
        <begin position="163"/>
        <end position="228"/>
    </location>
</feature>
<name>A0ABR2RG42_9ROSI</name>
<dbReference type="Pfam" id="PF01553">
    <property type="entry name" value="Acyltransferase"/>
    <property type="match status" value="1"/>
</dbReference>
<comment type="caution">
    <text evidence="2">The sequence shown here is derived from an EMBL/GenBank/DDBJ whole genome shotgun (WGS) entry which is preliminary data.</text>
</comment>
<evidence type="ECO:0000313" key="3">
    <source>
        <dbReference type="Proteomes" id="UP001396334"/>
    </source>
</evidence>
<dbReference type="PANTHER" id="PTHR10983">
    <property type="entry name" value="1-ACYLGLYCEROL-3-PHOSPHATE ACYLTRANSFERASE-RELATED"/>
    <property type="match status" value="1"/>
</dbReference>